<evidence type="ECO:0000313" key="1">
    <source>
        <dbReference type="EMBL" id="PWN49594.1"/>
    </source>
</evidence>
<keyword evidence="2" id="KW-1185">Reference proteome</keyword>
<dbReference type="EMBL" id="KZ820029">
    <property type="protein sequence ID" value="PWN49594.1"/>
    <property type="molecule type" value="Genomic_DNA"/>
</dbReference>
<name>A0ACD0NUW3_9BASI</name>
<organism evidence="1 2">
    <name type="scientific">Violaceomyces palustris</name>
    <dbReference type="NCBI Taxonomy" id="1673888"/>
    <lineage>
        <taxon>Eukaryota</taxon>
        <taxon>Fungi</taxon>
        <taxon>Dikarya</taxon>
        <taxon>Basidiomycota</taxon>
        <taxon>Ustilaginomycotina</taxon>
        <taxon>Ustilaginomycetes</taxon>
        <taxon>Violaceomycetales</taxon>
        <taxon>Violaceomycetaceae</taxon>
        <taxon>Violaceomyces</taxon>
    </lineage>
</organism>
<accession>A0ACD0NUW3</accession>
<evidence type="ECO:0000313" key="2">
    <source>
        <dbReference type="Proteomes" id="UP000245626"/>
    </source>
</evidence>
<gene>
    <name evidence="1" type="ORF">IE53DRAFT_369626</name>
</gene>
<proteinExistence type="predicted"/>
<reference evidence="1 2" key="1">
    <citation type="journal article" date="2018" name="Mol. Biol. Evol.">
        <title>Broad Genomic Sampling Reveals a Smut Pathogenic Ancestry of the Fungal Clade Ustilaginomycotina.</title>
        <authorList>
            <person name="Kijpornyongpan T."/>
            <person name="Mondo S.J."/>
            <person name="Barry K."/>
            <person name="Sandor L."/>
            <person name="Lee J."/>
            <person name="Lipzen A."/>
            <person name="Pangilinan J."/>
            <person name="LaButti K."/>
            <person name="Hainaut M."/>
            <person name="Henrissat B."/>
            <person name="Grigoriev I.V."/>
            <person name="Spatafora J.W."/>
            <person name="Aime M.C."/>
        </authorList>
    </citation>
    <scope>NUCLEOTIDE SEQUENCE [LARGE SCALE GENOMIC DNA]</scope>
    <source>
        <strain evidence="1 2">SA 807</strain>
    </source>
</reference>
<sequence length="924" mass="96545">MLQPASDSPIPKGFLHASFSLRHESRLDDSPLSKEAIIEPGQLVRMLQKGLLYSAVESHVQEDGTEKPCSAPFRLVGPPHVCDGKPRSPPPPKSPTRLSPEPPLSLAPVKKPNFKEAAIQTVPLPATRHVAVTTPLVNGTHATSAPSSAVGSRRPSDDQDRSSKVASSSKSKLDGVPPSTGGEKSGGEDEGSAPPGKPKVASKDSKRKALSGSTPNPNGREGKRAKVEENIAGDRPRLVNGVSKAEYLKKDGDDGSSSRNTKVSDASKEGGGEEKRKEGRAEADEVEEVEEDDEDELPVRSRNGKASKLTKSKERDLAKKKKVKAGGRDEAGASRVPKDAVATDASDAPRVGSAKTNGKEISSEDVTVLAGHSAEVFVSAWNPTVPGLLASGSGDATVRIWDVPRRPGDPVDPPAVCKHLPSTHSKDISTLDWNPDGTLLASGSYDGILRLWTPQGDLHLVMSMHQGPIFAVRWNRKGTMLLTGSSDGTAIVWDLGSGKTRQQFSLHSDSILDVEWLSCASGSLIATSSSTNPSFPPMPHGLTTASADMIFATCSADNSINICKLGEPKPIKSFKGHTDEVNAIRIDPSQTLLASVSDDGTAKIWSLDLGGGSGAGGGNGPSAGSSGDSGRKRASRGRGGSANVDGADLEDDVDAADRERGERERERERGTPISSNGGNSGGHNHATSSHSSNSASSGNGSSGAGAGNGGKDAPLLATTTKGPNKGLRLTLSGHGKEVYSVAWCPTGPGSTHPEQPRMLATTSFDYTARIWNGDTGECLKVIDSHEDNVYTVGFSPCARFLATGGIDKRVFITRVADGSLAKQYTGGGPIFDVSWYGSKSTTPTKNANGAATAGSSSTTSPEDRKSAEGKSDNKMDLDSPLGGKEYSGYQLAIAQADRKLIVLNLADLANEALGPSRISTKKVE</sequence>
<protein>
    <submittedName>
        <fullName evidence="1">Uncharacterized protein</fullName>
    </submittedName>
</protein>
<dbReference type="Proteomes" id="UP000245626">
    <property type="component" value="Unassembled WGS sequence"/>
</dbReference>